<comment type="caution">
    <text evidence="2">The sequence shown here is derived from an EMBL/GenBank/DDBJ whole genome shotgun (WGS) entry which is preliminary data.</text>
</comment>
<name>A0ABR2WDN1_9FUNG</name>
<proteinExistence type="predicted"/>
<dbReference type="EMBL" id="JASJQH010003453">
    <property type="protein sequence ID" value="KAK9759619.1"/>
    <property type="molecule type" value="Genomic_DNA"/>
</dbReference>
<reference evidence="2 3" key="1">
    <citation type="submission" date="2023-04" db="EMBL/GenBank/DDBJ databases">
        <title>Genome of Basidiobolus ranarum AG-B5.</title>
        <authorList>
            <person name="Stajich J.E."/>
            <person name="Carter-House D."/>
            <person name="Gryganskyi A."/>
        </authorList>
    </citation>
    <scope>NUCLEOTIDE SEQUENCE [LARGE SCALE GENOMIC DNA]</scope>
    <source>
        <strain evidence="2 3">AG-B5</strain>
    </source>
</reference>
<evidence type="ECO:0000256" key="1">
    <source>
        <dbReference type="SAM" id="Phobius"/>
    </source>
</evidence>
<dbReference type="Proteomes" id="UP001479436">
    <property type="component" value="Unassembled WGS sequence"/>
</dbReference>
<feature type="transmembrane region" description="Helical" evidence="1">
    <location>
        <begin position="14"/>
        <end position="33"/>
    </location>
</feature>
<protein>
    <recommendedName>
        <fullName evidence="4">NADH dehydrogenase [ubiquinone] 1 alpha subcomplex subunit 4</fullName>
    </recommendedName>
</protein>
<accession>A0ABR2WDN1</accession>
<gene>
    <name evidence="2" type="ORF">K7432_017198</name>
</gene>
<evidence type="ECO:0008006" key="4">
    <source>
        <dbReference type="Google" id="ProtNLM"/>
    </source>
</evidence>
<evidence type="ECO:0000313" key="2">
    <source>
        <dbReference type="EMBL" id="KAK9759619.1"/>
    </source>
</evidence>
<keyword evidence="1" id="KW-0472">Membrane</keyword>
<organism evidence="2 3">
    <name type="scientific">Basidiobolus ranarum</name>
    <dbReference type="NCBI Taxonomy" id="34480"/>
    <lineage>
        <taxon>Eukaryota</taxon>
        <taxon>Fungi</taxon>
        <taxon>Fungi incertae sedis</taxon>
        <taxon>Zoopagomycota</taxon>
        <taxon>Entomophthoromycotina</taxon>
        <taxon>Basidiobolomycetes</taxon>
        <taxon>Basidiobolales</taxon>
        <taxon>Basidiobolaceae</taxon>
        <taxon>Basidiobolus</taxon>
    </lineage>
</organism>
<keyword evidence="1" id="KW-1133">Transmembrane helix</keyword>
<keyword evidence="1" id="KW-0812">Transmembrane</keyword>
<keyword evidence="3" id="KW-1185">Reference proteome</keyword>
<sequence>MSLGTALRKVPVEVTPLIAVLSGAIGFAFYSMGKKIATDKDLRLYPSHMSNVKNH</sequence>
<evidence type="ECO:0000313" key="3">
    <source>
        <dbReference type="Proteomes" id="UP001479436"/>
    </source>
</evidence>